<dbReference type="EMBL" id="ABOX02000001">
    <property type="protein sequence ID" value="EEF63361.1"/>
    <property type="molecule type" value="Genomic_DNA"/>
</dbReference>
<feature type="region of interest" description="Disordered" evidence="1">
    <location>
        <begin position="1"/>
        <end position="23"/>
    </location>
</feature>
<organism evidence="2 3">
    <name type="scientific">Pedosphaera parvula (strain Ellin514)</name>
    <dbReference type="NCBI Taxonomy" id="320771"/>
    <lineage>
        <taxon>Bacteria</taxon>
        <taxon>Pseudomonadati</taxon>
        <taxon>Verrucomicrobiota</taxon>
        <taxon>Pedosphaerae</taxon>
        <taxon>Pedosphaerales</taxon>
        <taxon>Pedosphaeraceae</taxon>
        <taxon>Pedosphaera</taxon>
    </lineage>
</organism>
<dbReference type="RefSeq" id="WP_007412668.1">
    <property type="nucleotide sequence ID" value="NZ_ABOX02000001.1"/>
</dbReference>
<name>B9XA20_PEDPL</name>
<feature type="compositionally biased region" description="Basic and acidic residues" evidence="1">
    <location>
        <begin position="1"/>
        <end position="11"/>
    </location>
</feature>
<dbReference type="STRING" id="320771.Cflav_PD5996"/>
<proteinExistence type="predicted"/>
<dbReference type="AlphaFoldDB" id="B9XA20"/>
<evidence type="ECO:0000256" key="1">
    <source>
        <dbReference type="SAM" id="MobiDB-lite"/>
    </source>
</evidence>
<comment type="caution">
    <text evidence="2">The sequence shown here is derived from an EMBL/GenBank/DDBJ whole genome shotgun (WGS) entry which is preliminary data.</text>
</comment>
<keyword evidence="3" id="KW-1185">Reference proteome</keyword>
<dbReference type="Proteomes" id="UP000003688">
    <property type="component" value="Unassembled WGS sequence"/>
</dbReference>
<reference evidence="2 3" key="1">
    <citation type="journal article" date="2011" name="J. Bacteriol.">
        <title>Genome sequence of 'Pedosphaera parvula' Ellin514, an aerobic Verrucomicrobial isolate from pasture soil.</title>
        <authorList>
            <person name="Kant R."/>
            <person name="van Passel M.W."/>
            <person name="Sangwan P."/>
            <person name="Palva A."/>
            <person name="Lucas S."/>
            <person name="Copeland A."/>
            <person name="Lapidus A."/>
            <person name="Glavina Del Rio T."/>
            <person name="Dalin E."/>
            <person name="Tice H."/>
            <person name="Bruce D."/>
            <person name="Goodwin L."/>
            <person name="Pitluck S."/>
            <person name="Chertkov O."/>
            <person name="Larimer F.W."/>
            <person name="Land M.L."/>
            <person name="Hauser L."/>
            <person name="Brettin T.S."/>
            <person name="Detter J.C."/>
            <person name="Han S."/>
            <person name="de Vos W.M."/>
            <person name="Janssen P.H."/>
            <person name="Smidt H."/>
        </authorList>
    </citation>
    <scope>NUCLEOTIDE SEQUENCE [LARGE SCALE GENOMIC DNA]</scope>
    <source>
        <strain evidence="2 3">Ellin514</strain>
    </source>
</reference>
<evidence type="ECO:0000313" key="3">
    <source>
        <dbReference type="Proteomes" id="UP000003688"/>
    </source>
</evidence>
<sequence length="301" mass="34247">MTEPSQQKKDVAANNRRTPQTPEQKVAAALNEQGFLFQQRVRDAIVQKGHSTGRVPWQLLASEYPVTAADGSQTRVDLVLQNNDFRGAYLCVECKRSDSRFKNWIFFDQGQSIKGTPPENVYLETLRIERRPGPGCAQLEARRYLDASKAAMPVFNYYVESATDRNDRWSATETIEKAFYQVCLGQSGLMGKVIDFEHPNDFRVIPVVVTTAEMFQADFDVDRIPLETGAINDTDLQLKPLDFCAVNYRPNDNLALKTHVRHRRGDLVADLTFWQLRTVFVVQAKSILKFLKEADLTLVKL</sequence>
<dbReference type="OrthoDB" id="9853723at2"/>
<evidence type="ECO:0000313" key="2">
    <source>
        <dbReference type="EMBL" id="EEF63361.1"/>
    </source>
</evidence>
<protein>
    <submittedName>
        <fullName evidence="2">Uncharacterized protein</fullName>
    </submittedName>
</protein>
<gene>
    <name evidence="2" type="ORF">Cflav_PD5996</name>
</gene>
<accession>B9XA20</accession>